<evidence type="ECO:0000256" key="3">
    <source>
        <dbReference type="ARBA" id="ARBA00022448"/>
    </source>
</evidence>
<dbReference type="Proteomes" id="UP001202479">
    <property type="component" value="Unassembled WGS sequence"/>
</dbReference>
<dbReference type="GO" id="GO:0005635">
    <property type="term" value="C:nuclear envelope"/>
    <property type="evidence" value="ECO:0007669"/>
    <property type="project" value="TreeGrafter"/>
</dbReference>
<dbReference type="InterPro" id="IPR001494">
    <property type="entry name" value="Importin-beta_N"/>
</dbReference>
<sequence length="949" mass="108210">MRHTTLALALALAMAFYDMKRTPPSDIQHRHKDKHDMKHTRLTVSVCLDILESSKYPSHIKKAAAVYFKNRVVKFWNIKDVQNPLRVDADEKPIVKERIVPVIFVCDHNIKQQLLPALRLLINVEFDSWSQLLEQTGQLLHKSKESHEYLYTAILCLEEITRKFKWSDNKSRQDKLDPIITQAFPYLLQLGQSIVASHQQGGEEITEINAEILKLILKCYKFVTYYEIPNLLREKDQILQWGEFHASVIEMRPPSYVVNSKASEQEKSLLQISKCYKWAVANILRLFIRYASTNSLSKKIIYPEFHALFLNEFIPHFLTHFLKVIKEYCSGERWIGSSELYQLLEFLSHCVSEASVWSLVQPHFETLVAHLIYPIVVPSDLLLEVYEEDPQEYISLCFDSCGDYDNAEYAALGFIATALYKHPNLCLPPISNLIQNELTQLQQQNETLEVAKRKDGIMRILGSISGYLPKDSTMEPLMTSLIIPNLDSKHEFLKARAIEVCSQFAEVTFSNRETLFNMINSILKNFDDEDASLPVQFNTALSIQAFIVNDEFKQALSNIILNTMSKLLELSNEIDNDAISVIMQECVENFSEQLQPFGVDLMTRLVQQFLKLASEINEASKLDIDDFDANYDDQGDKAMAALGFLNTMITVLLSFENSQELCIRLEEICSPAIEFVLVNQIDDFFAEIGELIENATFLLRAITPVMWNNFKLLLKQFEEGGALMYFEELLPCLTNYLVYGKKTVQENAGLQNDMLSILQMAFAQDGDVVDLELVFQLAQTFILCLEAKAEPYIPEILNVVLNNLKADDAINVIVASLVYGSATASILGDRLPEFLTTFMERSPKTVYSLKLSLLGLVRIMDLGLLDHEHAKAKYDSWLQQLVISLQKKEQKIDSITNSKFGDVVDGNGHVDGDGDEEDEFEDEEYEDPLSATALDDFGLDFFSALVNRS</sequence>
<dbReference type="PANTHER" id="PTHR10997:SF18">
    <property type="entry name" value="D-IMPORTIN 7_RANBP7"/>
    <property type="match status" value="1"/>
</dbReference>
<keyword evidence="8" id="KW-0732">Signal</keyword>
<dbReference type="InterPro" id="IPR016024">
    <property type="entry name" value="ARM-type_fold"/>
</dbReference>
<dbReference type="RefSeq" id="XP_049179145.1">
    <property type="nucleotide sequence ID" value="XM_049325192.1"/>
</dbReference>
<dbReference type="InterPro" id="IPR011989">
    <property type="entry name" value="ARM-like"/>
</dbReference>
<evidence type="ECO:0000313" key="10">
    <source>
        <dbReference type="EMBL" id="KAI3403398.2"/>
    </source>
</evidence>
<dbReference type="PROSITE" id="PS50166">
    <property type="entry name" value="IMPORTIN_B_NT"/>
    <property type="match status" value="1"/>
</dbReference>
<feature type="signal peptide" evidence="8">
    <location>
        <begin position="1"/>
        <end position="15"/>
    </location>
</feature>
<evidence type="ECO:0000259" key="9">
    <source>
        <dbReference type="PROSITE" id="PS50166"/>
    </source>
</evidence>
<keyword evidence="4" id="KW-0963">Cytoplasm</keyword>
<evidence type="ECO:0000256" key="8">
    <source>
        <dbReference type="SAM" id="SignalP"/>
    </source>
</evidence>
<organism evidence="10 11">
    <name type="scientific">Candida oxycetoniae</name>
    <dbReference type="NCBI Taxonomy" id="497107"/>
    <lineage>
        <taxon>Eukaryota</taxon>
        <taxon>Fungi</taxon>
        <taxon>Dikarya</taxon>
        <taxon>Ascomycota</taxon>
        <taxon>Saccharomycotina</taxon>
        <taxon>Pichiomycetes</taxon>
        <taxon>Debaryomycetaceae</taxon>
        <taxon>Candida/Lodderomyces clade</taxon>
        <taxon>Candida</taxon>
    </lineage>
</organism>
<dbReference type="PANTHER" id="PTHR10997">
    <property type="entry name" value="IMPORTIN-7, 8, 11"/>
    <property type="match status" value="1"/>
</dbReference>
<evidence type="ECO:0000313" key="11">
    <source>
        <dbReference type="Proteomes" id="UP001202479"/>
    </source>
</evidence>
<evidence type="ECO:0000256" key="4">
    <source>
        <dbReference type="ARBA" id="ARBA00022490"/>
    </source>
</evidence>
<keyword evidence="6" id="KW-0539">Nucleus</keyword>
<comment type="caution">
    <text evidence="10">The sequence shown here is derived from an EMBL/GenBank/DDBJ whole genome shotgun (WGS) entry which is preliminary data.</text>
</comment>
<gene>
    <name evidence="10" type="ORF">KGF56_003819</name>
</gene>
<name>A0AAI9WWV1_9ASCO</name>
<dbReference type="Gene3D" id="1.25.10.10">
    <property type="entry name" value="Leucine-rich Repeat Variant"/>
    <property type="match status" value="1"/>
</dbReference>
<feature type="chain" id="PRO_5042604300" evidence="8">
    <location>
        <begin position="16"/>
        <end position="949"/>
    </location>
</feature>
<dbReference type="GeneID" id="73381434"/>
<dbReference type="Pfam" id="PF03810">
    <property type="entry name" value="IBN_N"/>
    <property type="match status" value="1"/>
</dbReference>
<feature type="compositionally biased region" description="Acidic residues" evidence="7">
    <location>
        <begin position="913"/>
        <end position="926"/>
    </location>
</feature>
<evidence type="ECO:0000256" key="6">
    <source>
        <dbReference type="ARBA" id="ARBA00023242"/>
    </source>
</evidence>
<keyword evidence="5" id="KW-0653">Protein transport</keyword>
<keyword evidence="11" id="KW-1185">Reference proteome</keyword>
<dbReference type="SUPFAM" id="SSF48371">
    <property type="entry name" value="ARM repeat"/>
    <property type="match status" value="1"/>
</dbReference>
<evidence type="ECO:0000256" key="7">
    <source>
        <dbReference type="SAM" id="MobiDB-lite"/>
    </source>
</evidence>
<dbReference type="GO" id="GO:0005829">
    <property type="term" value="C:cytosol"/>
    <property type="evidence" value="ECO:0007669"/>
    <property type="project" value="TreeGrafter"/>
</dbReference>
<accession>A0AAI9WWV1</accession>
<dbReference type="EMBL" id="JAHUZD010000127">
    <property type="protein sequence ID" value="KAI3403398.2"/>
    <property type="molecule type" value="Genomic_DNA"/>
</dbReference>
<keyword evidence="3" id="KW-0813">Transport</keyword>
<dbReference type="GO" id="GO:0031267">
    <property type="term" value="F:small GTPase binding"/>
    <property type="evidence" value="ECO:0007669"/>
    <property type="project" value="InterPro"/>
</dbReference>
<dbReference type="GO" id="GO:0006606">
    <property type="term" value="P:protein import into nucleus"/>
    <property type="evidence" value="ECO:0007669"/>
    <property type="project" value="TreeGrafter"/>
</dbReference>
<proteinExistence type="predicted"/>
<evidence type="ECO:0000256" key="5">
    <source>
        <dbReference type="ARBA" id="ARBA00022927"/>
    </source>
</evidence>
<dbReference type="AlphaFoldDB" id="A0AAI9WWV1"/>
<comment type="subcellular location">
    <subcellularLocation>
        <location evidence="2">Cytoplasm</location>
    </subcellularLocation>
    <subcellularLocation>
        <location evidence="1">Nucleus</location>
    </subcellularLocation>
</comment>
<feature type="domain" description="Importin N-terminal" evidence="9">
    <location>
        <begin position="48"/>
        <end position="105"/>
    </location>
</feature>
<protein>
    <submittedName>
        <fullName evidence="10">NMD5</fullName>
    </submittedName>
</protein>
<evidence type="ECO:0000256" key="1">
    <source>
        <dbReference type="ARBA" id="ARBA00004123"/>
    </source>
</evidence>
<evidence type="ECO:0000256" key="2">
    <source>
        <dbReference type="ARBA" id="ARBA00004496"/>
    </source>
</evidence>
<reference evidence="10" key="1">
    <citation type="journal article" date="2022" name="DNA Res.">
        <title>Genome analysis of five recently described species of the CUG-Ser clade uncovers Candida theae as a new hybrid lineage with pathogenic potential in the Candida parapsilosis species complex.</title>
        <authorList>
            <person name="Mixao V."/>
            <person name="Del Olmo V."/>
            <person name="Hegedusova E."/>
            <person name="Saus E."/>
            <person name="Pryszcz L."/>
            <person name="Cillingova A."/>
            <person name="Nosek J."/>
            <person name="Gabaldon T."/>
        </authorList>
    </citation>
    <scope>NUCLEOTIDE SEQUENCE</scope>
    <source>
        <strain evidence="10">CBS 10844</strain>
    </source>
</reference>
<feature type="region of interest" description="Disordered" evidence="7">
    <location>
        <begin position="903"/>
        <end position="926"/>
    </location>
</feature>